<dbReference type="EMBL" id="JBCGBO010000002">
    <property type="protein sequence ID" value="KAK9223820.1"/>
    <property type="molecule type" value="Genomic_DNA"/>
</dbReference>
<name>A0AAP0MXK5_9ROSI</name>
<comment type="caution">
    <text evidence="1">The sequence shown here is derived from an EMBL/GenBank/DDBJ whole genome shotgun (WGS) entry which is preliminary data.</text>
</comment>
<reference evidence="1 2" key="1">
    <citation type="submission" date="2024-05" db="EMBL/GenBank/DDBJ databases">
        <title>Haplotype-resolved chromosome-level genome assembly of Huyou (Citrus changshanensis).</title>
        <authorList>
            <person name="Miao C."/>
            <person name="Chen W."/>
            <person name="Wu Y."/>
            <person name="Wang L."/>
            <person name="Zhao S."/>
            <person name="Grierson D."/>
            <person name="Xu C."/>
            <person name="Chen K."/>
        </authorList>
    </citation>
    <scope>NUCLEOTIDE SEQUENCE [LARGE SCALE GENOMIC DNA]</scope>
    <source>
        <strain evidence="1">01-14</strain>
        <tissue evidence="1">Leaf</tissue>
    </source>
</reference>
<organism evidence="1 2">
    <name type="scientific">Citrus x changshan-huyou</name>
    <dbReference type="NCBI Taxonomy" id="2935761"/>
    <lineage>
        <taxon>Eukaryota</taxon>
        <taxon>Viridiplantae</taxon>
        <taxon>Streptophyta</taxon>
        <taxon>Embryophyta</taxon>
        <taxon>Tracheophyta</taxon>
        <taxon>Spermatophyta</taxon>
        <taxon>Magnoliopsida</taxon>
        <taxon>eudicotyledons</taxon>
        <taxon>Gunneridae</taxon>
        <taxon>Pentapetalae</taxon>
        <taxon>rosids</taxon>
        <taxon>malvids</taxon>
        <taxon>Sapindales</taxon>
        <taxon>Rutaceae</taxon>
        <taxon>Aurantioideae</taxon>
        <taxon>Citrus</taxon>
    </lineage>
</organism>
<evidence type="ECO:0000313" key="2">
    <source>
        <dbReference type="Proteomes" id="UP001428341"/>
    </source>
</evidence>
<dbReference type="AlphaFoldDB" id="A0AAP0MXK5"/>
<keyword evidence="2" id="KW-1185">Reference proteome</keyword>
<sequence>MSFPYILYPDSCPVKWRDQHNVMHSDVHPNDDYDDETWRNEGRAISGFIQKWDRLAWSLTKRVLILFYVLLNFGRGYNDFNF</sequence>
<dbReference type="Proteomes" id="UP001428341">
    <property type="component" value="Unassembled WGS sequence"/>
</dbReference>
<protein>
    <submittedName>
        <fullName evidence="1">Uncharacterized protein</fullName>
    </submittedName>
</protein>
<gene>
    <name evidence="1" type="ORF">WN944_012269</name>
</gene>
<proteinExistence type="predicted"/>
<accession>A0AAP0MXK5</accession>
<evidence type="ECO:0000313" key="1">
    <source>
        <dbReference type="EMBL" id="KAK9223820.1"/>
    </source>
</evidence>